<reference evidence="3" key="1">
    <citation type="submission" date="2025-08" db="UniProtKB">
        <authorList>
            <consortium name="Ensembl"/>
        </authorList>
    </citation>
    <scope>IDENTIFICATION</scope>
</reference>
<dbReference type="InterPro" id="IPR029526">
    <property type="entry name" value="PGBD"/>
</dbReference>
<reference evidence="3" key="2">
    <citation type="submission" date="2025-09" db="UniProtKB">
        <authorList>
            <consortium name="Ensembl"/>
        </authorList>
    </citation>
    <scope>IDENTIFICATION</scope>
</reference>
<keyword evidence="4" id="KW-1185">Reference proteome</keyword>
<dbReference type="AlphaFoldDB" id="A0A8C9Z870"/>
<dbReference type="Pfam" id="PF13843">
    <property type="entry name" value="DDE_Tnp_1_7"/>
    <property type="match status" value="1"/>
</dbReference>
<accession>A0A8C9Z870</accession>
<protein>
    <submittedName>
        <fullName evidence="3">Si:ch211-255f4.7</fullName>
    </submittedName>
</protein>
<name>A0A8C9Z870_SANLU</name>
<dbReference type="PANTHER" id="PTHR47272:SF2">
    <property type="entry name" value="PIGGYBAC TRANSPOSABLE ELEMENT-DERIVED PROTEIN 3-LIKE"/>
    <property type="match status" value="1"/>
</dbReference>
<feature type="region of interest" description="Disordered" evidence="1">
    <location>
        <begin position="1"/>
        <end position="51"/>
    </location>
</feature>
<evidence type="ECO:0000259" key="2">
    <source>
        <dbReference type="Pfam" id="PF13843"/>
    </source>
</evidence>
<dbReference type="Proteomes" id="UP000694568">
    <property type="component" value="Unplaced"/>
</dbReference>
<feature type="compositionally biased region" description="Acidic residues" evidence="1">
    <location>
        <begin position="1"/>
        <end position="33"/>
    </location>
</feature>
<sequence>FQPVIEDGDEEEEDDAEGSVEGTDADTDTDTDRDEFAPVLPGLPVCQDDPTTRADWSPIEYFSQYIDNKVFEDLATYTNQRELQSRGVCMNTTPQEIKIFFGISVHMACLGYPRIKMFWAKKTKVPVISSKMTRDRFFRIRNYILWKVRPILDRVRQGCLSLAKPERVCIDEQIITFTGRCPVRQYVPGKPNPTGLKVFVLASPNGLMLDFEVYQGKNTFTVQRLGVGAAAVLRMVESVPTGSHIFFDRYFTTIDLLDALLAKGLPATGTIMKNRVPKLCQLPVDKQLKKEGRGTSVSVAGHEIGTRPPLAITKWFDNKPVLMASTVHGKDPEDICTRWSKKEKHLVQVKRPAVIKQYNDNMGGVDLCDRMLSFYRMSSRTKKWTSRVISHFFDVAITNSWIQYKSDSKALHRPSKNTHQYLDFKLVLAEELLESPELDNSCEEKPSVRRLGATHMPEMMDTKHAERCRNKGCKSKTYMRCTKCKMFLCITKKRNCFQDYHH</sequence>
<dbReference type="Ensembl" id="ENSSLUT00000036425.1">
    <property type="protein sequence ID" value="ENSSLUP00000035327.1"/>
    <property type="gene ID" value="ENSSLUG00000015733.1"/>
</dbReference>
<feature type="domain" description="PiggyBac transposable element-derived protein" evidence="2">
    <location>
        <begin position="57"/>
        <end position="401"/>
    </location>
</feature>
<evidence type="ECO:0000256" key="1">
    <source>
        <dbReference type="SAM" id="MobiDB-lite"/>
    </source>
</evidence>
<dbReference type="PANTHER" id="PTHR47272">
    <property type="entry name" value="DDE_TNP_1_7 DOMAIN-CONTAINING PROTEIN"/>
    <property type="match status" value="1"/>
</dbReference>
<proteinExistence type="predicted"/>
<dbReference type="GeneTree" id="ENSGT00940000166049"/>
<evidence type="ECO:0000313" key="3">
    <source>
        <dbReference type="Ensembl" id="ENSSLUP00000035327.1"/>
    </source>
</evidence>
<organism evidence="3 4">
    <name type="scientific">Sander lucioperca</name>
    <name type="common">Pike-perch</name>
    <name type="synonym">Perca lucioperca</name>
    <dbReference type="NCBI Taxonomy" id="283035"/>
    <lineage>
        <taxon>Eukaryota</taxon>
        <taxon>Metazoa</taxon>
        <taxon>Chordata</taxon>
        <taxon>Craniata</taxon>
        <taxon>Vertebrata</taxon>
        <taxon>Euteleostomi</taxon>
        <taxon>Actinopterygii</taxon>
        <taxon>Neopterygii</taxon>
        <taxon>Teleostei</taxon>
        <taxon>Neoteleostei</taxon>
        <taxon>Acanthomorphata</taxon>
        <taxon>Eupercaria</taxon>
        <taxon>Perciformes</taxon>
        <taxon>Percoidei</taxon>
        <taxon>Percidae</taxon>
        <taxon>Luciopercinae</taxon>
        <taxon>Sander</taxon>
    </lineage>
</organism>
<evidence type="ECO:0000313" key="4">
    <source>
        <dbReference type="Proteomes" id="UP000694568"/>
    </source>
</evidence>